<sequence length="156" mass="17322">MVKASFSIDWLSRSNQDDFTDAQHGTDIGCSNRDDCCGDGSECGGSDCSGRGEAEGTPGSERDAPRRARTAFTAQQIHRLEKKFTHQKYLGASERVRLAASLHLSETQVKTWFQNRRMKLKRQLQDLRPSSFVGKPNPPPITISHSSAPPTYHIFG</sequence>
<dbReference type="Pfam" id="PF00046">
    <property type="entry name" value="Homeodomain"/>
    <property type="match status" value="1"/>
</dbReference>
<reference evidence="10" key="5">
    <citation type="submission" date="2025-09" db="UniProtKB">
        <authorList>
            <consortium name="Ensembl"/>
        </authorList>
    </citation>
    <scope>IDENTIFICATION</scope>
</reference>
<dbReference type="InParanoid" id="A0A4W3JUH7"/>
<evidence type="ECO:0000256" key="4">
    <source>
        <dbReference type="ARBA" id="ARBA00023242"/>
    </source>
</evidence>
<comment type="similarity">
    <text evidence="5">Belongs to the BAR homeobox family.</text>
</comment>
<dbReference type="PANTHER" id="PTHR24333">
    <property type="entry name" value="HOMEO BOX HB9 LIKE A-RELATED"/>
    <property type="match status" value="1"/>
</dbReference>
<feature type="region of interest" description="Disordered" evidence="8">
    <location>
        <begin position="42"/>
        <end position="68"/>
    </location>
</feature>
<dbReference type="PRINTS" id="PR00024">
    <property type="entry name" value="HOMEOBOX"/>
</dbReference>
<dbReference type="InterPro" id="IPR020479">
    <property type="entry name" value="HD_metazoa"/>
</dbReference>
<dbReference type="CDD" id="cd00086">
    <property type="entry name" value="homeodomain"/>
    <property type="match status" value="1"/>
</dbReference>
<keyword evidence="3 6" id="KW-0371">Homeobox</keyword>
<evidence type="ECO:0000313" key="11">
    <source>
        <dbReference type="Proteomes" id="UP000314986"/>
    </source>
</evidence>
<name>A0A4W3JUH7_CALMI</name>
<evidence type="ECO:0000256" key="1">
    <source>
        <dbReference type="ARBA" id="ARBA00004123"/>
    </source>
</evidence>
<reference evidence="11" key="2">
    <citation type="journal article" date="2007" name="PLoS Biol.">
        <title>Survey sequencing and comparative analysis of the elephant shark (Callorhinchus milii) genome.</title>
        <authorList>
            <person name="Venkatesh B."/>
            <person name="Kirkness E.F."/>
            <person name="Loh Y.H."/>
            <person name="Halpern A.L."/>
            <person name="Lee A.P."/>
            <person name="Johnson J."/>
            <person name="Dandona N."/>
            <person name="Viswanathan L.D."/>
            <person name="Tay A."/>
            <person name="Venter J.C."/>
            <person name="Strausberg R.L."/>
            <person name="Brenner S."/>
        </authorList>
    </citation>
    <scope>NUCLEOTIDE SEQUENCE [LARGE SCALE GENOMIC DNA]</scope>
</reference>
<evidence type="ECO:0000259" key="9">
    <source>
        <dbReference type="PROSITE" id="PS50071"/>
    </source>
</evidence>
<dbReference type="PANTHER" id="PTHR24333:SF5">
    <property type="entry name" value="VENT HOMEOBOX"/>
    <property type="match status" value="1"/>
</dbReference>
<protein>
    <recommendedName>
        <fullName evidence="9">Homeobox domain-containing protein</fullName>
    </recommendedName>
</protein>
<feature type="DNA-binding region" description="Homeobox" evidence="6">
    <location>
        <begin position="65"/>
        <end position="124"/>
    </location>
</feature>
<organism evidence="10 11">
    <name type="scientific">Callorhinchus milii</name>
    <name type="common">Ghost shark</name>
    <dbReference type="NCBI Taxonomy" id="7868"/>
    <lineage>
        <taxon>Eukaryota</taxon>
        <taxon>Metazoa</taxon>
        <taxon>Chordata</taxon>
        <taxon>Craniata</taxon>
        <taxon>Vertebrata</taxon>
        <taxon>Chondrichthyes</taxon>
        <taxon>Holocephali</taxon>
        <taxon>Chimaeriformes</taxon>
        <taxon>Callorhinchidae</taxon>
        <taxon>Callorhinchus</taxon>
    </lineage>
</organism>
<dbReference type="InterPro" id="IPR050848">
    <property type="entry name" value="Homeobox_TF"/>
</dbReference>
<dbReference type="OMA" id="CLARSYY"/>
<dbReference type="GO" id="GO:0003677">
    <property type="term" value="F:DNA binding"/>
    <property type="evidence" value="ECO:0007669"/>
    <property type="project" value="UniProtKB-UniRule"/>
</dbReference>
<reference evidence="11" key="1">
    <citation type="journal article" date="2006" name="Science">
        <title>Ancient noncoding elements conserved in the human genome.</title>
        <authorList>
            <person name="Venkatesh B."/>
            <person name="Kirkness E.F."/>
            <person name="Loh Y.H."/>
            <person name="Halpern A.L."/>
            <person name="Lee A.P."/>
            <person name="Johnson J."/>
            <person name="Dandona N."/>
            <person name="Viswanathan L.D."/>
            <person name="Tay A."/>
            <person name="Venter J.C."/>
            <person name="Strausberg R.L."/>
            <person name="Brenner S."/>
        </authorList>
    </citation>
    <scope>NUCLEOTIDE SEQUENCE [LARGE SCALE GENOMIC DNA]</scope>
</reference>
<comment type="subcellular location">
    <subcellularLocation>
        <location evidence="1 6 7">Nucleus</location>
    </subcellularLocation>
</comment>
<proteinExistence type="inferred from homology"/>
<evidence type="ECO:0000256" key="2">
    <source>
        <dbReference type="ARBA" id="ARBA00023125"/>
    </source>
</evidence>
<dbReference type="PROSITE" id="PS00027">
    <property type="entry name" value="HOMEOBOX_1"/>
    <property type="match status" value="1"/>
</dbReference>
<dbReference type="PROSITE" id="PS50071">
    <property type="entry name" value="HOMEOBOX_2"/>
    <property type="match status" value="1"/>
</dbReference>
<dbReference type="InterPro" id="IPR017970">
    <property type="entry name" value="Homeobox_CS"/>
</dbReference>
<evidence type="ECO:0000256" key="7">
    <source>
        <dbReference type="RuleBase" id="RU000682"/>
    </source>
</evidence>
<keyword evidence="11" id="KW-1185">Reference proteome</keyword>
<evidence type="ECO:0000313" key="10">
    <source>
        <dbReference type="Ensembl" id="ENSCMIP00000042781.1"/>
    </source>
</evidence>
<dbReference type="GeneTree" id="ENSGT00940000165097"/>
<feature type="domain" description="Homeobox" evidence="9">
    <location>
        <begin position="63"/>
        <end position="123"/>
    </location>
</feature>
<evidence type="ECO:0000256" key="5">
    <source>
        <dbReference type="ARBA" id="ARBA00038196"/>
    </source>
</evidence>
<dbReference type="SMART" id="SM00389">
    <property type="entry name" value="HOX"/>
    <property type="match status" value="1"/>
</dbReference>
<dbReference type="AlphaFoldDB" id="A0A4W3JUH7"/>
<evidence type="ECO:0000256" key="3">
    <source>
        <dbReference type="ARBA" id="ARBA00023155"/>
    </source>
</evidence>
<keyword evidence="4 6" id="KW-0539">Nucleus</keyword>
<dbReference type="InterPro" id="IPR009057">
    <property type="entry name" value="Homeodomain-like_sf"/>
</dbReference>
<dbReference type="Ensembl" id="ENSCMIT00000043401.1">
    <property type="protein sequence ID" value="ENSCMIP00000042781.1"/>
    <property type="gene ID" value="ENSCMIG00000017788.1"/>
</dbReference>
<reference evidence="10" key="4">
    <citation type="submission" date="2025-08" db="UniProtKB">
        <authorList>
            <consortium name="Ensembl"/>
        </authorList>
    </citation>
    <scope>IDENTIFICATION</scope>
</reference>
<dbReference type="GO" id="GO:0000981">
    <property type="term" value="F:DNA-binding transcription factor activity, RNA polymerase II-specific"/>
    <property type="evidence" value="ECO:0007669"/>
    <property type="project" value="InterPro"/>
</dbReference>
<feature type="compositionally biased region" description="Basic and acidic residues" evidence="8">
    <location>
        <begin position="50"/>
        <end position="66"/>
    </location>
</feature>
<dbReference type="Proteomes" id="UP000314986">
    <property type="component" value="Unassembled WGS sequence"/>
</dbReference>
<keyword evidence="2 6" id="KW-0238">DNA-binding</keyword>
<evidence type="ECO:0000256" key="6">
    <source>
        <dbReference type="PROSITE-ProRule" id="PRU00108"/>
    </source>
</evidence>
<evidence type="ECO:0000256" key="8">
    <source>
        <dbReference type="SAM" id="MobiDB-lite"/>
    </source>
</evidence>
<accession>A0A4W3JUH7</accession>
<dbReference type="SUPFAM" id="SSF46689">
    <property type="entry name" value="Homeodomain-like"/>
    <property type="match status" value="1"/>
</dbReference>
<reference evidence="11" key="3">
    <citation type="journal article" date="2014" name="Nature">
        <title>Elephant shark genome provides unique insights into gnathostome evolution.</title>
        <authorList>
            <consortium name="International Elephant Shark Genome Sequencing Consortium"/>
            <person name="Venkatesh B."/>
            <person name="Lee A.P."/>
            <person name="Ravi V."/>
            <person name="Maurya A.K."/>
            <person name="Lian M.M."/>
            <person name="Swann J.B."/>
            <person name="Ohta Y."/>
            <person name="Flajnik M.F."/>
            <person name="Sutoh Y."/>
            <person name="Kasahara M."/>
            <person name="Hoon S."/>
            <person name="Gangu V."/>
            <person name="Roy S.W."/>
            <person name="Irimia M."/>
            <person name="Korzh V."/>
            <person name="Kondrychyn I."/>
            <person name="Lim Z.W."/>
            <person name="Tay B.H."/>
            <person name="Tohari S."/>
            <person name="Kong K.W."/>
            <person name="Ho S."/>
            <person name="Lorente-Galdos B."/>
            <person name="Quilez J."/>
            <person name="Marques-Bonet T."/>
            <person name="Raney B.J."/>
            <person name="Ingham P.W."/>
            <person name="Tay A."/>
            <person name="Hillier L.W."/>
            <person name="Minx P."/>
            <person name="Boehm T."/>
            <person name="Wilson R.K."/>
            <person name="Brenner S."/>
            <person name="Warren W.C."/>
        </authorList>
    </citation>
    <scope>NUCLEOTIDE SEQUENCE [LARGE SCALE GENOMIC DNA]</scope>
</reference>
<dbReference type="GO" id="GO:0005634">
    <property type="term" value="C:nucleus"/>
    <property type="evidence" value="ECO:0007669"/>
    <property type="project" value="UniProtKB-SubCell"/>
</dbReference>
<feature type="region of interest" description="Disordered" evidence="8">
    <location>
        <begin position="129"/>
        <end position="149"/>
    </location>
</feature>
<dbReference type="InterPro" id="IPR001356">
    <property type="entry name" value="HD"/>
</dbReference>
<dbReference type="Gene3D" id="1.10.10.60">
    <property type="entry name" value="Homeodomain-like"/>
    <property type="match status" value="1"/>
</dbReference>